<dbReference type="PANTHER" id="PTHR42947:SF1">
    <property type="entry name" value="COB--COM HETERODISULFIDE REDUCTASE SUBUNIT B 1"/>
    <property type="match status" value="1"/>
</dbReference>
<dbReference type="PANTHER" id="PTHR42947">
    <property type="entry name" value="COB--COM HETERODISULFIDE REDUCTASE SUBUNIT B 1"/>
    <property type="match status" value="1"/>
</dbReference>
<dbReference type="KEGG" id="drt:Dret_0416"/>
<proteinExistence type="predicted"/>
<dbReference type="RefSeq" id="WP_015750871.1">
    <property type="nucleotide sequence ID" value="NC_013223.1"/>
</dbReference>
<dbReference type="HOGENOM" id="CLU_052147_1_0_7"/>
<organism evidence="3 4">
    <name type="scientific">Desulfohalobium retbaense (strain ATCC 49708 / DSM 5692 / JCM 16813 / HR100)</name>
    <dbReference type="NCBI Taxonomy" id="485915"/>
    <lineage>
        <taxon>Bacteria</taxon>
        <taxon>Pseudomonadati</taxon>
        <taxon>Thermodesulfobacteriota</taxon>
        <taxon>Desulfovibrionia</taxon>
        <taxon>Desulfovibrionales</taxon>
        <taxon>Desulfohalobiaceae</taxon>
        <taxon>Desulfohalobium</taxon>
    </lineage>
</organism>
<dbReference type="InterPro" id="IPR051278">
    <property type="entry name" value="HdrB/HdrD_reductase"/>
</dbReference>
<dbReference type="AlphaFoldDB" id="C8X088"/>
<feature type="domain" description="Cysteine-rich" evidence="2">
    <location>
        <begin position="152"/>
        <end position="235"/>
    </location>
</feature>
<protein>
    <recommendedName>
        <fullName evidence="2">Cysteine-rich domain-containing protein</fullName>
    </recommendedName>
</protein>
<keyword evidence="4" id="KW-1185">Reference proteome</keyword>
<dbReference type="Proteomes" id="UP000001052">
    <property type="component" value="Chromosome"/>
</dbReference>
<evidence type="ECO:0000259" key="2">
    <source>
        <dbReference type="Pfam" id="PF02754"/>
    </source>
</evidence>
<feature type="domain" description="Cysteine-rich" evidence="2">
    <location>
        <begin position="3"/>
        <end position="84"/>
    </location>
</feature>
<evidence type="ECO:0000313" key="3">
    <source>
        <dbReference type="EMBL" id="ACV67713.1"/>
    </source>
</evidence>
<gene>
    <name evidence="3" type="ordered locus">Dret_0416</name>
</gene>
<evidence type="ECO:0000256" key="1">
    <source>
        <dbReference type="ARBA" id="ARBA00023002"/>
    </source>
</evidence>
<dbReference type="EMBL" id="CP001734">
    <property type="protein sequence ID" value="ACV67713.1"/>
    <property type="molecule type" value="Genomic_DNA"/>
</dbReference>
<dbReference type="Pfam" id="PF02754">
    <property type="entry name" value="CCG"/>
    <property type="match status" value="2"/>
</dbReference>
<dbReference type="InterPro" id="IPR004017">
    <property type="entry name" value="Cys_rich_dom"/>
</dbReference>
<reference evidence="4" key="1">
    <citation type="submission" date="2009-09" db="EMBL/GenBank/DDBJ databases">
        <title>The complete chromosome of Desulfohalobium retbaense DSM 5692.</title>
        <authorList>
            <consortium name="US DOE Joint Genome Institute (JGI-PGF)"/>
            <person name="Lucas S."/>
            <person name="Copeland A."/>
            <person name="Lapidus A."/>
            <person name="Glavina del Rio T."/>
            <person name="Dalin E."/>
            <person name="Tice H."/>
            <person name="Bruce D."/>
            <person name="Goodwin L."/>
            <person name="Pitluck S."/>
            <person name="Kyrpides N."/>
            <person name="Mavromatis K."/>
            <person name="Ivanova N."/>
            <person name="Mikhailova N."/>
            <person name="Munk A.C."/>
            <person name="Brettin T."/>
            <person name="Detter J.C."/>
            <person name="Han C."/>
            <person name="Tapia R."/>
            <person name="Larimer F."/>
            <person name="Land M."/>
            <person name="Hauser L."/>
            <person name="Markowitz V."/>
            <person name="Cheng J.-F."/>
            <person name="Hugenholtz P."/>
            <person name="Woyke T."/>
            <person name="Wu D."/>
            <person name="Spring S."/>
            <person name="Klenk H.-P."/>
            <person name="Eisen J.A."/>
        </authorList>
    </citation>
    <scope>NUCLEOTIDE SEQUENCE [LARGE SCALE GENOMIC DNA]</scope>
    <source>
        <strain evidence="4">DSM 5692</strain>
    </source>
</reference>
<dbReference type="eggNOG" id="COG2048">
    <property type="taxonomic scope" value="Bacteria"/>
</dbReference>
<keyword evidence="1" id="KW-0560">Oxidoreductase</keyword>
<dbReference type="STRING" id="485915.Dret_0416"/>
<evidence type="ECO:0000313" key="4">
    <source>
        <dbReference type="Proteomes" id="UP000001052"/>
    </source>
</evidence>
<name>C8X088_DESRD</name>
<accession>C8X088</accession>
<sequence length="302" mass="32967">MRYAYYPGCSLTATAKEYDTSTRALCARLGITLEEIPDWTCCGASAVEPVSQLLTHVLPARNLALAEGLDENEGVLIPCSACYLNHLRVEMEDAPVPERKRRVNTVLAEEDLVYDGDHPVVVHLLEVLGRPEILETLTTETTSPLNGLRIAPYYGCQILRPFARFDDPEIPTSMEPILRAVGAEIHPWRLGNACCGASLMTTHKEVALHNVGRILHSAQGADAVVTVCPMCQLNLEGFQKNALHRFPDDEPLPILYLPQLIGLALGLTPGEVQLNKNLHAGEFVHGLAGLVPEKQPEADAVS</sequence>
<dbReference type="Gene3D" id="1.20.1050.140">
    <property type="match status" value="1"/>
</dbReference>
<dbReference type="GO" id="GO:0016491">
    <property type="term" value="F:oxidoreductase activity"/>
    <property type="evidence" value="ECO:0007669"/>
    <property type="project" value="UniProtKB-KW"/>
</dbReference>
<reference evidence="3 4" key="2">
    <citation type="journal article" date="2010" name="Stand. Genomic Sci.">
        <title>Complete genome sequence of Desulfohalobium retbaense type strain (HR(100)).</title>
        <authorList>
            <person name="Spring S."/>
            <person name="Nolan M."/>
            <person name="Lapidus A."/>
            <person name="Glavina Del Rio T."/>
            <person name="Copeland A."/>
            <person name="Tice H."/>
            <person name="Cheng J.F."/>
            <person name="Lucas S."/>
            <person name="Land M."/>
            <person name="Chen F."/>
            <person name="Bruce D."/>
            <person name="Goodwin L."/>
            <person name="Pitluck S."/>
            <person name="Ivanova N."/>
            <person name="Mavromatis K."/>
            <person name="Mikhailova N."/>
            <person name="Pati A."/>
            <person name="Chen A."/>
            <person name="Palaniappan K."/>
            <person name="Hauser L."/>
            <person name="Chang Y.J."/>
            <person name="Jeffries C.D."/>
            <person name="Munk C."/>
            <person name="Kiss H."/>
            <person name="Chain P."/>
            <person name="Han C."/>
            <person name="Brettin T."/>
            <person name="Detter J.C."/>
            <person name="Schuler E."/>
            <person name="Goker M."/>
            <person name="Rohde M."/>
            <person name="Bristow J."/>
            <person name="Eisen J.A."/>
            <person name="Markowitz V."/>
            <person name="Hugenholtz P."/>
            <person name="Kyrpides N.C."/>
            <person name="Klenk H.P."/>
        </authorList>
    </citation>
    <scope>NUCLEOTIDE SEQUENCE [LARGE SCALE GENOMIC DNA]</scope>
    <source>
        <strain evidence="3 4">DSM 5692</strain>
    </source>
</reference>
<dbReference type="OrthoDB" id="9777685at2"/>